<keyword evidence="9 11" id="KW-0411">Iron-sulfur</keyword>
<proteinExistence type="inferred from homology"/>
<evidence type="ECO:0000256" key="9">
    <source>
        <dbReference type="ARBA" id="ARBA00023014"/>
    </source>
</evidence>
<evidence type="ECO:0000259" key="13">
    <source>
        <dbReference type="PROSITE" id="PS51379"/>
    </source>
</evidence>
<dbReference type="NCBIfam" id="TIGR00384">
    <property type="entry name" value="dhsB"/>
    <property type="match status" value="1"/>
</dbReference>
<evidence type="ECO:0000313" key="14">
    <source>
        <dbReference type="EMBL" id="MDA0182760.1"/>
    </source>
</evidence>
<dbReference type="InterPro" id="IPR006058">
    <property type="entry name" value="2Fe2S_fd_BS"/>
</dbReference>
<dbReference type="Pfam" id="PF13085">
    <property type="entry name" value="Fer2_3"/>
    <property type="match status" value="1"/>
</dbReference>
<keyword evidence="4" id="KW-0816">Tricarboxylic acid cycle</keyword>
<comment type="cofactor">
    <cofactor evidence="11">
        <name>[4Fe-4S] cluster</name>
        <dbReference type="ChEBI" id="CHEBI:49883"/>
    </cofactor>
    <text evidence="11">Binds 1 [4Fe-4S] cluster.</text>
</comment>
<dbReference type="Proteomes" id="UP001147653">
    <property type="component" value="Unassembled WGS sequence"/>
</dbReference>
<dbReference type="EC" id="1.3.5.1" evidence="11"/>
<accession>A0A9X3ND95</accession>
<evidence type="ECO:0000256" key="8">
    <source>
        <dbReference type="ARBA" id="ARBA00023004"/>
    </source>
</evidence>
<dbReference type="PROSITE" id="PS51379">
    <property type="entry name" value="4FE4S_FER_2"/>
    <property type="match status" value="1"/>
</dbReference>
<name>A0A9X3ND95_9ACTN</name>
<keyword evidence="15" id="KW-1185">Reference proteome</keyword>
<feature type="domain" description="2Fe-2S ferredoxin-type" evidence="12">
    <location>
        <begin position="4"/>
        <end position="97"/>
    </location>
</feature>
<dbReference type="InterPro" id="IPR050573">
    <property type="entry name" value="SDH/FRD_Iron-Sulfur"/>
</dbReference>
<dbReference type="GO" id="GO:0051539">
    <property type="term" value="F:4 iron, 4 sulfur cluster binding"/>
    <property type="evidence" value="ECO:0007669"/>
    <property type="project" value="UniProtKB-KW"/>
</dbReference>
<dbReference type="InterPro" id="IPR017900">
    <property type="entry name" value="4Fe4S_Fe_S_CS"/>
</dbReference>
<dbReference type="InterPro" id="IPR009051">
    <property type="entry name" value="Helical_ferredxn"/>
</dbReference>
<dbReference type="PROSITE" id="PS51085">
    <property type="entry name" value="2FE2S_FER_2"/>
    <property type="match status" value="1"/>
</dbReference>
<comment type="catalytic activity">
    <reaction evidence="11">
        <text>a menaquinone + succinate = a menaquinol + fumarate</text>
        <dbReference type="Rhea" id="RHEA:27834"/>
        <dbReference type="Rhea" id="RHEA-COMP:9537"/>
        <dbReference type="Rhea" id="RHEA-COMP:9539"/>
        <dbReference type="ChEBI" id="CHEBI:16374"/>
        <dbReference type="ChEBI" id="CHEBI:18151"/>
        <dbReference type="ChEBI" id="CHEBI:29806"/>
        <dbReference type="ChEBI" id="CHEBI:30031"/>
        <dbReference type="EC" id="1.3.5.1"/>
    </reaction>
</comment>
<protein>
    <recommendedName>
        <fullName evidence="11">Fumarate reductase iron-sulfur subunit</fullName>
        <ecNumber evidence="11">1.3.5.1</ecNumber>
    </recommendedName>
</protein>
<evidence type="ECO:0000256" key="5">
    <source>
        <dbReference type="ARBA" id="ARBA00022714"/>
    </source>
</evidence>
<dbReference type="AlphaFoldDB" id="A0A9X3ND95"/>
<dbReference type="Gene3D" id="3.10.20.30">
    <property type="match status" value="1"/>
</dbReference>
<dbReference type="GO" id="GO:0022904">
    <property type="term" value="P:respiratory electron transport chain"/>
    <property type="evidence" value="ECO:0007669"/>
    <property type="project" value="TreeGrafter"/>
</dbReference>
<evidence type="ECO:0000256" key="7">
    <source>
        <dbReference type="ARBA" id="ARBA00023002"/>
    </source>
</evidence>
<evidence type="ECO:0000256" key="3">
    <source>
        <dbReference type="ARBA" id="ARBA00022485"/>
    </source>
</evidence>
<dbReference type="EMBL" id="JAPDDP010000040">
    <property type="protein sequence ID" value="MDA0182760.1"/>
    <property type="molecule type" value="Genomic_DNA"/>
</dbReference>
<keyword evidence="3 11" id="KW-0004">4Fe-4S</keyword>
<dbReference type="GO" id="GO:0006099">
    <property type="term" value="P:tricarboxylic acid cycle"/>
    <property type="evidence" value="ECO:0007669"/>
    <property type="project" value="UniProtKB-KW"/>
</dbReference>
<dbReference type="Pfam" id="PF13183">
    <property type="entry name" value="Fer4_8"/>
    <property type="match status" value="1"/>
</dbReference>
<evidence type="ECO:0000256" key="6">
    <source>
        <dbReference type="ARBA" id="ARBA00022723"/>
    </source>
</evidence>
<evidence type="ECO:0000256" key="10">
    <source>
        <dbReference type="ARBA" id="ARBA00023291"/>
    </source>
</evidence>
<dbReference type="PANTHER" id="PTHR11921">
    <property type="entry name" value="SUCCINATE DEHYDROGENASE IRON-SULFUR PROTEIN"/>
    <property type="match status" value="1"/>
</dbReference>
<evidence type="ECO:0000313" key="15">
    <source>
        <dbReference type="Proteomes" id="UP001147653"/>
    </source>
</evidence>
<comment type="caution">
    <text evidence="14">The sequence shown here is derived from an EMBL/GenBank/DDBJ whole genome shotgun (WGS) entry which is preliminary data.</text>
</comment>
<reference evidence="14" key="1">
    <citation type="submission" date="2022-10" db="EMBL/GenBank/DDBJ databases">
        <title>The WGS of Solirubrobacter phytolaccae KCTC 29190.</title>
        <authorList>
            <person name="Jiang Z."/>
        </authorList>
    </citation>
    <scope>NUCLEOTIDE SEQUENCE</scope>
    <source>
        <strain evidence="14">KCTC 29190</strain>
    </source>
</reference>
<evidence type="ECO:0000259" key="12">
    <source>
        <dbReference type="PROSITE" id="PS51085"/>
    </source>
</evidence>
<dbReference type="PANTHER" id="PTHR11921:SF29">
    <property type="entry name" value="SUCCINATE DEHYDROGENASE [UBIQUINONE] IRON-SULFUR SUBUNIT, MITOCHONDRIAL"/>
    <property type="match status" value="1"/>
</dbReference>
<keyword evidence="10 11" id="KW-0003">3Fe-4S</keyword>
<dbReference type="GO" id="GO:0008177">
    <property type="term" value="F:succinate dehydrogenase (quinone) activity"/>
    <property type="evidence" value="ECO:0007669"/>
    <property type="project" value="UniProtKB-EC"/>
</dbReference>
<organism evidence="14 15">
    <name type="scientific">Solirubrobacter phytolaccae</name>
    <dbReference type="NCBI Taxonomy" id="1404360"/>
    <lineage>
        <taxon>Bacteria</taxon>
        <taxon>Bacillati</taxon>
        <taxon>Actinomycetota</taxon>
        <taxon>Thermoleophilia</taxon>
        <taxon>Solirubrobacterales</taxon>
        <taxon>Solirubrobacteraceae</taxon>
        <taxon>Solirubrobacter</taxon>
    </lineage>
</organism>
<dbReference type="GO" id="GO:0009055">
    <property type="term" value="F:electron transfer activity"/>
    <property type="evidence" value="ECO:0007669"/>
    <property type="project" value="InterPro"/>
</dbReference>
<dbReference type="InterPro" id="IPR012675">
    <property type="entry name" value="Beta-grasp_dom_sf"/>
</dbReference>
<evidence type="ECO:0000256" key="2">
    <source>
        <dbReference type="ARBA" id="ARBA00009433"/>
    </source>
</evidence>
<dbReference type="GO" id="GO:0046872">
    <property type="term" value="F:metal ion binding"/>
    <property type="evidence" value="ECO:0007669"/>
    <property type="project" value="UniProtKB-KW"/>
</dbReference>
<comment type="cofactor">
    <cofactor evidence="11">
        <name>[2Fe-2S] cluster</name>
        <dbReference type="ChEBI" id="CHEBI:190135"/>
    </cofactor>
    <text evidence="11">Binds 1 [2Fe-2S] cluster.</text>
</comment>
<dbReference type="PROSITE" id="PS00198">
    <property type="entry name" value="4FE4S_FER_1"/>
    <property type="match status" value="1"/>
</dbReference>
<dbReference type="GO" id="GO:0051538">
    <property type="term" value="F:3 iron, 4 sulfur cluster binding"/>
    <property type="evidence" value="ECO:0007669"/>
    <property type="project" value="UniProtKB-KW"/>
</dbReference>
<dbReference type="InterPro" id="IPR004489">
    <property type="entry name" value="Succ_DH/fum_Rdtase_Fe-S"/>
</dbReference>
<dbReference type="GO" id="GO:0051537">
    <property type="term" value="F:2 iron, 2 sulfur cluster binding"/>
    <property type="evidence" value="ECO:0007669"/>
    <property type="project" value="UniProtKB-KW"/>
</dbReference>
<sequence>MPDYTLRIRRYSPENGDAAHWEDFQVDLDGSRSVLDGVLQAKDREDGSIGIRCSCRAGICGSCGVRINGKPNLACRTHLDEAHARAADGVIVVEPMGNMPVLKDLIVDMDAVHWKKIQRVTPWLLPDGPPPEREYVVPPDNMIDVTQTMACIQCGACVSDCLSMEVDPLFIGPAALAKAYRFVGDPRDGHQEQRVRDLAEDPHGLYDCTHCFNCIEACPKGVAPMSQIMRLRRIAGDDHHVEDRNNGHRHEMAFVKNIEKNGLLHEADLLPDSYGGKLHPRAVPELVSSLPIILRALQRGKVTPAGALLHKHKAPKDVKRIFRDIEGREERYELNLYVAGEEEDAS</sequence>
<comment type="cofactor">
    <cofactor evidence="11">
        <name>[3Fe-4S] cluster</name>
        <dbReference type="ChEBI" id="CHEBI:21137"/>
    </cofactor>
    <text evidence="11">Binds 1 [3Fe-4S] cluster.</text>
</comment>
<dbReference type="InterPro" id="IPR025192">
    <property type="entry name" value="Succ_DH/fum_Rdtase_N"/>
</dbReference>
<keyword evidence="7" id="KW-0560">Oxidoreductase</keyword>
<dbReference type="InterPro" id="IPR036010">
    <property type="entry name" value="2Fe-2S_ferredoxin-like_sf"/>
</dbReference>
<dbReference type="SUPFAM" id="SSF54292">
    <property type="entry name" value="2Fe-2S ferredoxin-like"/>
    <property type="match status" value="1"/>
</dbReference>
<comment type="similarity">
    <text evidence="2 11">Belongs to the succinate dehydrogenase/fumarate reductase iron-sulfur protein family.</text>
</comment>
<keyword evidence="6 11" id="KW-0479">Metal-binding</keyword>
<dbReference type="NCBIfam" id="NF004616">
    <property type="entry name" value="PRK05950.1"/>
    <property type="match status" value="1"/>
</dbReference>
<dbReference type="PROSITE" id="PS00197">
    <property type="entry name" value="2FE2S_FER_1"/>
    <property type="match status" value="1"/>
</dbReference>
<dbReference type="FunFam" id="1.10.1060.10:FF:000003">
    <property type="entry name" value="Succinate dehydrogenase iron-sulfur subunit"/>
    <property type="match status" value="1"/>
</dbReference>
<comment type="pathway">
    <text evidence="1">Carbohydrate metabolism; tricarboxylic acid cycle.</text>
</comment>
<dbReference type="Gene3D" id="1.10.1060.10">
    <property type="entry name" value="Alpha-helical ferredoxin"/>
    <property type="match status" value="1"/>
</dbReference>
<dbReference type="CDD" id="cd00207">
    <property type="entry name" value="fer2"/>
    <property type="match status" value="1"/>
</dbReference>
<evidence type="ECO:0000256" key="1">
    <source>
        <dbReference type="ARBA" id="ARBA00005163"/>
    </source>
</evidence>
<dbReference type="RefSeq" id="WP_270027141.1">
    <property type="nucleotide sequence ID" value="NZ_JAPDDP010000040.1"/>
</dbReference>
<evidence type="ECO:0000256" key="4">
    <source>
        <dbReference type="ARBA" id="ARBA00022532"/>
    </source>
</evidence>
<dbReference type="InterPro" id="IPR001041">
    <property type="entry name" value="2Fe-2S_ferredoxin-type"/>
</dbReference>
<dbReference type="InterPro" id="IPR017896">
    <property type="entry name" value="4Fe4S_Fe-S-bd"/>
</dbReference>
<keyword evidence="5 11" id="KW-0001">2Fe-2S</keyword>
<feature type="domain" description="4Fe-4S ferredoxin-type" evidence="13">
    <location>
        <begin position="200"/>
        <end position="228"/>
    </location>
</feature>
<evidence type="ECO:0000256" key="11">
    <source>
        <dbReference type="RuleBase" id="RU361237"/>
    </source>
</evidence>
<gene>
    <name evidence="14" type="ORF">OJ997_20780</name>
</gene>
<dbReference type="SUPFAM" id="SSF46548">
    <property type="entry name" value="alpha-helical ferredoxin"/>
    <property type="match status" value="1"/>
</dbReference>
<keyword evidence="8 11" id="KW-0408">Iron</keyword>